<sequence>SHARSRSTLEIPIFWFIHSDALMIDKHYQAKALSDMVIVVQSDPHSWESHLQCNGESLLWDLRSPTKAAVAAASEHLSGLLPLHLVYSDAHETAIEDWIWSVGCNPFSVTSRGWKISQFQRDTIARSYVVTALEESIQHVNSAVRLLIMEET</sequence>
<evidence type="ECO:0000313" key="1">
    <source>
        <dbReference type="EMBL" id="EPS57850.1"/>
    </source>
</evidence>
<dbReference type="PANTHER" id="PTHR31515:SF2">
    <property type="entry name" value="TRANSMEMBRANE PROTEIN"/>
    <property type="match status" value="1"/>
</dbReference>
<dbReference type="OrthoDB" id="16573at2759"/>
<feature type="non-terminal residue" evidence="1">
    <location>
        <position position="152"/>
    </location>
</feature>
<keyword evidence="2" id="KW-1185">Reference proteome</keyword>
<dbReference type="EMBL" id="AUSU01009774">
    <property type="protein sequence ID" value="EPS57850.1"/>
    <property type="molecule type" value="Genomic_DNA"/>
</dbReference>
<comment type="caution">
    <text evidence="1">The sequence shown here is derived from an EMBL/GenBank/DDBJ whole genome shotgun (WGS) entry which is preliminary data.</text>
</comment>
<gene>
    <name evidence="1" type="ORF">M569_16967</name>
</gene>
<accession>S8BTH1</accession>
<organism evidence="1 2">
    <name type="scientific">Genlisea aurea</name>
    <dbReference type="NCBI Taxonomy" id="192259"/>
    <lineage>
        <taxon>Eukaryota</taxon>
        <taxon>Viridiplantae</taxon>
        <taxon>Streptophyta</taxon>
        <taxon>Embryophyta</taxon>
        <taxon>Tracheophyta</taxon>
        <taxon>Spermatophyta</taxon>
        <taxon>Magnoliopsida</taxon>
        <taxon>eudicotyledons</taxon>
        <taxon>Gunneridae</taxon>
        <taxon>Pentapetalae</taxon>
        <taxon>asterids</taxon>
        <taxon>lamiids</taxon>
        <taxon>Lamiales</taxon>
        <taxon>Lentibulariaceae</taxon>
        <taxon>Genlisea</taxon>
    </lineage>
</organism>
<feature type="non-terminal residue" evidence="1">
    <location>
        <position position="1"/>
    </location>
</feature>
<reference evidence="1 2" key="1">
    <citation type="journal article" date="2013" name="BMC Genomics">
        <title>The miniature genome of a carnivorous plant Genlisea aurea contains a low number of genes and short non-coding sequences.</title>
        <authorList>
            <person name="Leushkin E.V."/>
            <person name="Sutormin R.A."/>
            <person name="Nabieva E.R."/>
            <person name="Penin A.A."/>
            <person name="Kondrashov A.S."/>
            <person name="Logacheva M.D."/>
        </authorList>
    </citation>
    <scope>NUCLEOTIDE SEQUENCE [LARGE SCALE GENOMIC DNA]</scope>
</reference>
<dbReference type="PANTHER" id="PTHR31515">
    <property type="entry name" value="TRANSMEMBRANE PROTEIN-RELATED"/>
    <property type="match status" value="1"/>
</dbReference>
<dbReference type="AlphaFoldDB" id="S8BTH1"/>
<dbReference type="Proteomes" id="UP000015453">
    <property type="component" value="Unassembled WGS sequence"/>
</dbReference>
<proteinExistence type="predicted"/>
<name>S8BTH1_9LAMI</name>
<evidence type="ECO:0000313" key="2">
    <source>
        <dbReference type="Proteomes" id="UP000015453"/>
    </source>
</evidence>
<protein>
    <submittedName>
        <fullName evidence="1">Uncharacterized protein</fullName>
    </submittedName>
</protein>